<dbReference type="EMBL" id="UINC01108709">
    <property type="protein sequence ID" value="SVC75010.1"/>
    <property type="molecule type" value="Genomic_DNA"/>
</dbReference>
<organism evidence="1">
    <name type="scientific">marine metagenome</name>
    <dbReference type="NCBI Taxonomy" id="408172"/>
    <lineage>
        <taxon>unclassified sequences</taxon>
        <taxon>metagenomes</taxon>
        <taxon>ecological metagenomes</taxon>
    </lineage>
</organism>
<gene>
    <name evidence="1" type="ORF">METZ01_LOCUS327864</name>
</gene>
<protein>
    <submittedName>
        <fullName evidence="1">Uncharacterized protein</fullName>
    </submittedName>
</protein>
<proteinExistence type="predicted"/>
<dbReference type="AlphaFoldDB" id="A0A382PQF4"/>
<evidence type="ECO:0000313" key="1">
    <source>
        <dbReference type="EMBL" id="SVC75010.1"/>
    </source>
</evidence>
<accession>A0A382PQF4</accession>
<feature type="non-terminal residue" evidence="1">
    <location>
        <position position="27"/>
    </location>
</feature>
<sequence length="27" mass="3129">MHRLLCQVLEIGSFVGFLSKQLFLSYV</sequence>
<name>A0A382PQF4_9ZZZZ</name>
<reference evidence="1" key="1">
    <citation type="submission" date="2018-05" db="EMBL/GenBank/DDBJ databases">
        <authorList>
            <person name="Lanie J.A."/>
            <person name="Ng W.-L."/>
            <person name="Kazmierczak K.M."/>
            <person name="Andrzejewski T.M."/>
            <person name="Davidsen T.M."/>
            <person name="Wayne K.J."/>
            <person name="Tettelin H."/>
            <person name="Glass J.I."/>
            <person name="Rusch D."/>
            <person name="Podicherti R."/>
            <person name="Tsui H.-C.T."/>
            <person name="Winkler M.E."/>
        </authorList>
    </citation>
    <scope>NUCLEOTIDE SEQUENCE</scope>
</reference>